<gene>
    <name evidence="2" type="ORF">ebA392</name>
</gene>
<dbReference type="Proteomes" id="UP000006552">
    <property type="component" value="Chromosome"/>
</dbReference>
<reference evidence="2 3" key="1">
    <citation type="journal article" date="2005" name="Arch. Microbiol.">
        <title>The genome sequence of an anaerobic aromatic-degrading denitrifying bacterium, strain EbN1.</title>
        <authorList>
            <person name="Rabus R."/>
            <person name="Kube M."/>
            <person name="Heider J."/>
            <person name="Beck A."/>
            <person name="Heitmann K."/>
            <person name="Widdel F."/>
            <person name="Reinhardt R."/>
        </authorList>
    </citation>
    <scope>NUCLEOTIDE SEQUENCE [LARGE SCALE GENOMIC DNA]</scope>
    <source>
        <strain evidence="2 3">EbN1</strain>
    </source>
</reference>
<evidence type="ECO:0000313" key="3">
    <source>
        <dbReference type="Proteomes" id="UP000006552"/>
    </source>
</evidence>
<dbReference type="EMBL" id="CR555306">
    <property type="protein sequence ID" value="CAI06325.1"/>
    <property type="molecule type" value="Genomic_DNA"/>
</dbReference>
<accession>Q5P8N4</accession>
<dbReference type="STRING" id="76114.ebA392"/>
<evidence type="ECO:0000313" key="2">
    <source>
        <dbReference type="EMBL" id="CAI06325.1"/>
    </source>
</evidence>
<protein>
    <submittedName>
        <fullName evidence="2">Uncharacterized protein</fullName>
    </submittedName>
</protein>
<keyword evidence="3" id="KW-1185">Reference proteome</keyword>
<dbReference type="AlphaFoldDB" id="Q5P8N4"/>
<organism evidence="2 3">
    <name type="scientific">Aromatoleum aromaticum (strain DSM 19018 / LMG 30748 / EbN1)</name>
    <name type="common">Azoarcus sp. (strain EbN1)</name>
    <dbReference type="NCBI Taxonomy" id="76114"/>
    <lineage>
        <taxon>Bacteria</taxon>
        <taxon>Pseudomonadati</taxon>
        <taxon>Pseudomonadota</taxon>
        <taxon>Betaproteobacteria</taxon>
        <taxon>Rhodocyclales</taxon>
        <taxon>Rhodocyclaceae</taxon>
        <taxon>Aromatoleum</taxon>
    </lineage>
</organism>
<evidence type="ECO:0000256" key="1">
    <source>
        <dbReference type="SAM" id="MobiDB-lite"/>
    </source>
</evidence>
<feature type="region of interest" description="Disordered" evidence="1">
    <location>
        <begin position="20"/>
        <end position="53"/>
    </location>
</feature>
<name>Q5P8N4_AROAE</name>
<dbReference type="eggNOG" id="ENOG502ZPNX">
    <property type="taxonomic scope" value="Bacteria"/>
</dbReference>
<proteinExistence type="predicted"/>
<dbReference type="HOGENOM" id="CLU_1406205_0_0_4"/>
<sequence>MANAGMRRKYAYGCRTAGRLRDHSEGKQQGNGQHSGDGTLMNEMPPPPIPPHQEDARTQAVITIGHFLEGLGEPGWRGVVLRWLAQFDGLEAYLYPEDDPVLAVRDLLARYVEILEPVDPARLAADLSALPFCRFRAKRGGEKWEPLVESFSAFCRGATVEVWESEHPYPRREVLQIGLLTQFCAAQMRERRG</sequence>
<feature type="compositionally biased region" description="Polar residues" evidence="1">
    <location>
        <begin position="27"/>
        <end position="36"/>
    </location>
</feature>
<dbReference type="KEGG" id="eba:ebA392"/>